<comment type="caution">
    <text evidence="1">The sequence shown here is derived from an EMBL/GenBank/DDBJ whole genome shotgun (WGS) entry which is preliminary data.</text>
</comment>
<proteinExistence type="predicted"/>
<reference evidence="1" key="1">
    <citation type="journal article" date="2022" name="bioRxiv">
        <title>Population genetic analysis of Ophidiomyces ophidiicola, the causative agent of snake fungal disease, indicates recent introductions to the USA.</title>
        <authorList>
            <person name="Ladner J.T."/>
            <person name="Palmer J.M."/>
            <person name="Ettinger C.L."/>
            <person name="Stajich J.E."/>
            <person name="Farrell T.M."/>
            <person name="Glorioso B.M."/>
            <person name="Lawson B."/>
            <person name="Price S.J."/>
            <person name="Stengle A.G."/>
            <person name="Grear D.A."/>
            <person name="Lorch J.M."/>
        </authorList>
    </citation>
    <scope>NUCLEOTIDE SEQUENCE</scope>
    <source>
        <strain evidence="1">NWHC 24266-5</strain>
    </source>
</reference>
<dbReference type="EMBL" id="JALBCA010000077">
    <property type="protein sequence ID" value="KAI2384206.1"/>
    <property type="molecule type" value="Genomic_DNA"/>
</dbReference>
<evidence type="ECO:0000313" key="1">
    <source>
        <dbReference type="EMBL" id="KAI2384206.1"/>
    </source>
</evidence>
<name>A0ACB8USK6_9EURO</name>
<protein>
    <submittedName>
        <fullName evidence="1">Uncharacterized protein</fullName>
    </submittedName>
</protein>
<sequence length="871" mass="95505">MLSMPGCTRLTDGTRMEYKEWTLYPSPACGYAADILLICASQWSRLIGAAPSPSSRHPRGNAVAERHTAFKHVYNTLYQIWRNSPSLTPESPSIPRIRNCLDRLNAVLADESRGPAPHPCLSFAATPQVYLTIAKLALSTYDPHIVAATTVFFTVLIDAEVEGVVDSTAFSRALVDLVRRASCTGEECESKLVELMFGVANNIRLQPAILPAWFFPKEPVTEADAREAGQLFAGATRKDDFPLFYLLLEYVHCSGRQGDFARTGLLYIIETASKAKNLERWLIESDLATLMATGLGGLYSQLSRVLPSIHDIEIPPIISLSDDTHPKVFFCHDLGHNMDSFLSYLLFWQDAVDHCRSTELNDTLLDHFQVLFLEQLLYPSLLESSDVDGGSTPAVTTYLSRILESIDQPELIHRILHFLLASPSQHDSQAIKQVEKPKMSVSRRKSLDILAVFAEAAAIPSPTLFNLVDLVSMGIKSNNIQTLVATLRLMTVIMERHQHFTKFLLKTREKSEAESLQRSHGALNAELQGLLGLAAAIDGRPILDQSYSTYVASALAALASRSTMIPLNQAIPRPSSLLHNDGSIFKGLLDLLRRFFVNGVTTNLALTSAVAALATSNLISLDGWLLVPPKKYHLPNNGCKQPTKTALSPSQQSCDGSLAYQQPSWSGGDTPTLTSVLNSLVRRIQSWRKSISDFDNLVAGRRALLSLSEPETREAESSQTARAVGDRREKTSRGRNSVRIRGWDDNYPSSGAKSRSLSQDSGSSTRASSAHLAPALPCSRAAVPGSLTNLHERLAGLFSTELCRSSEVTSPSTLAFDPDSVEAGVDLQDVTLGHVLTNIVILYDFVLELTALVQMRGSMFQEVEFGSLVEL</sequence>
<organism evidence="1">
    <name type="scientific">Ophidiomyces ophidiicola</name>
    <dbReference type="NCBI Taxonomy" id="1387563"/>
    <lineage>
        <taxon>Eukaryota</taxon>
        <taxon>Fungi</taxon>
        <taxon>Dikarya</taxon>
        <taxon>Ascomycota</taxon>
        <taxon>Pezizomycotina</taxon>
        <taxon>Eurotiomycetes</taxon>
        <taxon>Eurotiomycetidae</taxon>
        <taxon>Onygenales</taxon>
        <taxon>Onygenaceae</taxon>
        <taxon>Ophidiomyces</taxon>
    </lineage>
</organism>
<gene>
    <name evidence="1" type="ORF">LOY88_004809</name>
</gene>
<accession>A0ACB8USK6</accession>